<keyword evidence="5" id="KW-1185">Reference proteome</keyword>
<evidence type="ECO:0000259" key="3">
    <source>
        <dbReference type="Pfam" id="PF13359"/>
    </source>
</evidence>
<dbReference type="Proteomes" id="UP001165042">
    <property type="component" value="Unassembled WGS sequence"/>
</dbReference>
<gene>
    <name evidence="4" type="ORF">Aglo03_58660</name>
</gene>
<dbReference type="GO" id="GO:0046872">
    <property type="term" value="F:metal ion binding"/>
    <property type="evidence" value="ECO:0007669"/>
    <property type="project" value="UniProtKB-KW"/>
</dbReference>
<comment type="cofactor">
    <cofactor evidence="1">
        <name>a divalent metal cation</name>
        <dbReference type="ChEBI" id="CHEBI:60240"/>
    </cofactor>
</comment>
<evidence type="ECO:0000313" key="5">
    <source>
        <dbReference type="Proteomes" id="UP001165042"/>
    </source>
</evidence>
<name>A0A9W6QUG9_9PSEU</name>
<reference evidence="4" key="1">
    <citation type="submission" date="2023-02" db="EMBL/GenBank/DDBJ databases">
        <title>Actinokineospora globicatena NBRC 15670.</title>
        <authorList>
            <person name="Ichikawa N."/>
            <person name="Sato H."/>
            <person name="Tonouchi N."/>
        </authorList>
    </citation>
    <scope>NUCLEOTIDE SEQUENCE</scope>
    <source>
        <strain evidence="4">NBRC 15670</strain>
    </source>
</reference>
<dbReference type="Pfam" id="PF13359">
    <property type="entry name" value="DDE_Tnp_4"/>
    <property type="match status" value="1"/>
</dbReference>
<organism evidence="4 5">
    <name type="scientific">Actinokineospora globicatena</name>
    <dbReference type="NCBI Taxonomy" id="103729"/>
    <lineage>
        <taxon>Bacteria</taxon>
        <taxon>Bacillati</taxon>
        <taxon>Actinomycetota</taxon>
        <taxon>Actinomycetes</taxon>
        <taxon>Pseudonocardiales</taxon>
        <taxon>Pseudonocardiaceae</taxon>
        <taxon>Actinokineospora</taxon>
    </lineage>
</organism>
<dbReference type="AlphaFoldDB" id="A0A9W6QUG9"/>
<comment type="caution">
    <text evidence="4">The sequence shown here is derived from an EMBL/GenBank/DDBJ whole genome shotgun (WGS) entry which is preliminary data.</text>
</comment>
<evidence type="ECO:0000313" key="4">
    <source>
        <dbReference type="EMBL" id="GLW95050.1"/>
    </source>
</evidence>
<accession>A0A9W6QUG9</accession>
<evidence type="ECO:0000256" key="2">
    <source>
        <dbReference type="ARBA" id="ARBA00022723"/>
    </source>
</evidence>
<evidence type="ECO:0000256" key="1">
    <source>
        <dbReference type="ARBA" id="ARBA00001968"/>
    </source>
</evidence>
<dbReference type="InterPro" id="IPR027806">
    <property type="entry name" value="HARBI1_dom"/>
</dbReference>
<keyword evidence="2" id="KW-0479">Metal-binding</keyword>
<proteinExistence type="predicted"/>
<sequence>MYRATFGVSQSTISRAIAAVTSLLGDVLEDHIPMVDDVDDQRRHIIDGALAWVSIPCEGRHHDFRCLTQSGILEDRDTTSWLADKGYIGSDMIIPFRKFHKREQPRWQKDYNFRHSKIRVAVDRAIATSRLGGYPTPTIGGRVTPSPPPSPWSLDSTFTPALNNPLRFRGSLGRVDLVGRGWQGVELGEVLVSGLRCAAVDGSPSALREARECEELDGANSFCAGPLNHPGKG</sequence>
<feature type="domain" description="DDE Tnp4" evidence="3">
    <location>
        <begin position="47"/>
        <end position="129"/>
    </location>
</feature>
<dbReference type="RefSeq" id="WP_432705090.1">
    <property type="nucleotide sequence ID" value="NZ_BSSD01000011.1"/>
</dbReference>
<protein>
    <recommendedName>
        <fullName evidence="3">DDE Tnp4 domain-containing protein</fullName>
    </recommendedName>
</protein>
<dbReference type="EMBL" id="BSSD01000011">
    <property type="protein sequence ID" value="GLW95050.1"/>
    <property type="molecule type" value="Genomic_DNA"/>
</dbReference>